<comment type="caution">
    <text evidence="1">The sequence shown here is derived from an EMBL/GenBank/DDBJ whole genome shotgun (WGS) entry which is preliminary data.</text>
</comment>
<evidence type="ECO:0000313" key="2">
    <source>
        <dbReference type="Proteomes" id="UP000244060"/>
    </source>
</evidence>
<gene>
    <name evidence="1" type="ORF">C8J28_1235</name>
</gene>
<reference evidence="1 2" key="1">
    <citation type="submission" date="2018-04" db="EMBL/GenBank/DDBJ databases">
        <title>Genomic Encyclopedia of Type Strains, Phase III (KMG-III): the genomes of soil and plant-associated and newly described type strains.</title>
        <authorList>
            <person name="Whitman W."/>
        </authorList>
    </citation>
    <scope>NUCLEOTIDE SEQUENCE [LARGE SCALE GENOMIC DNA]</scope>
    <source>
        <strain evidence="1 2">KA25</strain>
    </source>
</reference>
<sequence length="137" mass="14318">MSDPLPDCPIFRSLGPLTAPLYVGCLSDLAAAEQFQLLAKMGEAPAAAGVRGFHVAIEHGHFILREAQPGPSRIATGVDDALLPLIAEGTARADIVNLAGAFAMDSGVHLIEPWFRGNPPHFNGAADCGLSSATTWM</sequence>
<proteinExistence type="predicted"/>
<name>A0A2T5JT06_9RHOB</name>
<dbReference type="Proteomes" id="UP000244060">
    <property type="component" value="Unassembled WGS sequence"/>
</dbReference>
<evidence type="ECO:0000313" key="1">
    <source>
        <dbReference type="EMBL" id="PTR12948.1"/>
    </source>
</evidence>
<keyword evidence="2" id="KW-1185">Reference proteome</keyword>
<protein>
    <submittedName>
        <fullName evidence="1">Uncharacterized protein</fullName>
    </submittedName>
</protein>
<accession>A0A2T5JT06</accession>
<organism evidence="1 2">
    <name type="scientific">Cereibacter azotoformans</name>
    <dbReference type="NCBI Taxonomy" id="43057"/>
    <lineage>
        <taxon>Bacteria</taxon>
        <taxon>Pseudomonadati</taxon>
        <taxon>Pseudomonadota</taxon>
        <taxon>Alphaproteobacteria</taxon>
        <taxon>Rhodobacterales</taxon>
        <taxon>Paracoccaceae</taxon>
        <taxon>Cereibacter</taxon>
    </lineage>
</organism>
<dbReference type="AlphaFoldDB" id="A0A2T5JT06"/>
<dbReference type="EMBL" id="QAOT01000023">
    <property type="protein sequence ID" value="PTR12948.1"/>
    <property type="molecule type" value="Genomic_DNA"/>
</dbReference>